<dbReference type="PROSITE" id="PS00455">
    <property type="entry name" value="AMP_BINDING"/>
    <property type="match status" value="1"/>
</dbReference>
<evidence type="ECO:0000313" key="4">
    <source>
        <dbReference type="EMBL" id="USG61989.1"/>
    </source>
</evidence>
<dbReference type="InterPro" id="IPR045851">
    <property type="entry name" value="AMP-bd_C_sf"/>
</dbReference>
<dbReference type="InterPro" id="IPR036736">
    <property type="entry name" value="ACP-like_sf"/>
</dbReference>
<dbReference type="CDD" id="cd04433">
    <property type="entry name" value="AFD_class_I"/>
    <property type="match status" value="1"/>
</dbReference>
<dbReference type="PANTHER" id="PTHR43201">
    <property type="entry name" value="ACYL-COA SYNTHETASE"/>
    <property type="match status" value="1"/>
</dbReference>
<evidence type="ECO:0000259" key="3">
    <source>
        <dbReference type="PROSITE" id="PS50075"/>
    </source>
</evidence>
<evidence type="ECO:0000256" key="1">
    <source>
        <dbReference type="ARBA" id="ARBA00006432"/>
    </source>
</evidence>
<organism evidence="4 5">
    <name type="scientific">Sneathiella marina</name>
    <dbReference type="NCBI Taxonomy" id="2950108"/>
    <lineage>
        <taxon>Bacteria</taxon>
        <taxon>Pseudomonadati</taxon>
        <taxon>Pseudomonadota</taxon>
        <taxon>Alphaproteobacteria</taxon>
        <taxon>Sneathiellales</taxon>
        <taxon>Sneathiellaceae</taxon>
        <taxon>Sneathiella</taxon>
    </lineage>
</organism>
<evidence type="ECO:0000256" key="2">
    <source>
        <dbReference type="ARBA" id="ARBA00022598"/>
    </source>
</evidence>
<dbReference type="EMBL" id="CP098747">
    <property type="protein sequence ID" value="USG61989.1"/>
    <property type="molecule type" value="Genomic_DNA"/>
</dbReference>
<dbReference type="InterPro" id="IPR042099">
    <property type="entry name" value="ANL_N_sf"/>
</dbReference>
<dbReference type="Pfam" id="PF13193">
    <property type="entry name" value="AMP-binding_C"/>
    <property type="match status" value="1"/>
</dbReference>
<dbReference type="PROSITE" id="PS50075">
    <property type="entry name" value="CARRIER"/>
    <property type="match status" value="1"/>
</dbReference>
<dbReference type="Pfam" id="PF00550">
    <property type="entry name" value="PP-binding"/>
    <property type="match status" value="1"/>
</dbReference>
<dbReference type="Pfam" id="PF00501">
    <property type="entry name" value="AMP-binding"/>
    <property type="match status" value="1"/>
</dbReference>
<name>A0ABY4W500_9PROT</name>
<keyword evidence="2" id="KW-0436">Ligase</keyword>
<keyword evidence="5" id="KW-1185">Reference proteome</keyword>
<dbReference type="SUPFAM" id="SSF47336">
    <property type="entry name" value="ACP-like"/>
    <property type="match status" value="1"/>
</dbReference>
<gene>
    <name evidence="4" type="ORF">NBZ79_03245</name>
</gene>
<accession>A0ABY4W500</accession>
<dbReference type="Proteomes" id="UP001056291">
    <property type="component" value="Chromosome"/>
</dbReference>
<feature type="domain" description="Carrier" evidence="3">
    <location>
        <begin position="537"/>
        <end position="612"/>
    </location>
</feature>
<dbReference type="Gene3D" id="3.30.300.30">
    <property type="match status" value="1"/>
</dbReference>
<dbReference type="SUPFAM" id="SSF56801">
    <property type="entry name" value="Acetyl-CoA synthetase-like"/>
    <property type="match status" value="1"/>
</dbReference>
<dbReference type="Gene3D" id="1.10.1200.10">
    <property type="entry name" value="ACP-like"/>
    <property type="match status" value="1"/>
</dbReference>
<protein>
    <submittedName>
        <fullName evidence="4">AMP-binding protein</fullName>
    </submittedName>
</protein>
<sequence>MGQKEKGWKMPNSTNSAPEAPFHHFCSRVDRILEAREGQVFANLSEGVVTYDELLREMNSLDTAFQNLGLSTGDRVAIFSKNDRAIIVLFLSLLRSGFTPVIGDGDVRGSEIEDCLEVCQPAVIFADADLLSNPTVIEKIPASRRIQTDTVKGTPAIHGTQTIAELIDTQANPTRKTFEYTPEVAMLVFTSGTTSLPKAVELTYANLVAQLGIFSDAYGFDSDIKLLNFLPLHHVDGIIRGPLTALWFGGSVHRSIPFSVQNIQKILASISELKITHFISVPAMLSIVERIGQINVHAFQEPNFKFVLSSADVLTDKLWTRFEQTFNVPVVNAYGLSEVVCDALFAGPDETTRQIGTLGRPVGCNVQILDAEGLPVTQGEVGELAISGPTVMKGYFNDIVQTDQVLRDGKFLTGDYVQQTEAGLFKFVGRKKTAIVMAGVTIYPEAVTSVLANMPKIEEAVVFGVADVTRNQRLVAALVPKPGEKITSADAAAYCRENLSAERTPSEFRILESLPRTPSGKVRMNELASPEFEKKKNLSAKDVLSIAAFCFGVPEEQLSSDSTPFNTEGWDSLAHMTLIEEIELQFEIMLSASQIAQIASLGDAISFVKEATD</sequence>
<dbReference type="InterPro" id="IPR020845">
    <property type="entry name" value="AMP-binding_CS"/>
</dbReference>
<dbReference type="InterPro" id="IPR025110">
    <property type="entry name" value="AMP-bd_C"/>
</dbReference>
<comment type="similarity">
    <text evidence="1">Belongs to the ATP-dependent AMP-binding enzyme family.</text>
</comment>
<dbReference type="Gene3D" id="3.40.50.12780">
    <property type="entry name" value="N-terminal domain of ligase-like"/>
    <property type="match status" value="1"/>
</dbReference>
<dbReference type="PANTHER" id="PTHR43201:SF5">
    <property type="entry name" value="MEDIUM-CHAIN ACYL-COA LIGASE ACSF2, MITOCHONDRIAL"/>
    <property type="match status" value="1"/>
</dbReference>
<reference evidence="4" key="1">
    <citation type="submission" date="2022-06" db="EMBL/GenBank/DDBJ databases">
        <title>Sneathiella actinostolidae sp. nov., isolated from a sea anemonein the Western Pacific Ocean.</title>
        <authorList>
            <person name="Wei M.J."/>
        </authorList>
    </citation>
    <scope>NUCLEOTIDE SEQUENCE</scope>
    <source>
        <strain evidence="4">PHK-P5</strain>
    </source>
</reference>
<dbReference type="InterPro" id="IPR009081">
    <property type="entry name" value="PP-bd_ACP"/>
</dbReference>
<dbReference type="RefSeq" id="WP_251935480.1">
    <property type="nucleotide sequence ID" value="NZ_CP098747.1"/>
</dbReference>
<proteinExistence type="inferred from homology"/>
<evidence type="ECO:0000313" key="5">
    <source>
        <dbReference type="Proteomes" id="UP001056291"/>
    </source>
</evidence>
<dbReference type="InterPro" id="IPR000873">
    <property type="entry name" value="AMP-dep_synth/lig_dom"/>
</dbReference>